<dbReference type="PROSITE" id="PS50011">
    <property type="entry name" value="PROTEIN_KINASE_DOM"/>
    <property type="match status" value="1"/>
</dbReference>
<keyword evidence="3" id="KW-0808">Transferase</keyword>
<evidence type="ECO:0000256" key="2">
    <source>
        <dbReference type="ARBA" id="ARBA00022527"/>
    </source>
</evidence>
<evidence type="ECO:0000256" key="7">
    <source>
        <dbReference type="SAM" id="MobiDB-lite"/>
    </source>
</evidence>
<dbReference type="InterPro" id="IPR000719">
    <property type="entry name" value="Prot_kinase_dom"/>
</dbReference>
<organism evidence="9 10">
    <name type="scientific">Actinomadura algeriensis</name>
    <dbReference type="NCBI Taxonomy" id="1679523"/>
    <lineage>
        <taxon>Bacteria</taxon>
        <taxon>Bacillati</taxon>
        <taxon>Actinomycetota</taxon>
        <taxon>Actinomycetes</taxon>
        <taxon>Streptosporangiales</taxon>
        <taxon>Thermomonosporaceae</taxon>
        <taxon>Actinomadura</taxon>
    </lineage>
</organism>
<reference evidence="9 10" key="1">
    <citation type="submission" date="2020-10" db="EMBL/GenBank/DDBJ databases">
        <title>Sequencing the genomes of 1000 actinobacteria strains.</title>
        <authorList>
            <person name="Klenk H.-P."/>
        </authorList>
    </citation>
    <scope>NUCLEOTIDE SEQUENCE [LARGE SCALE GENOMIC DNA]</scope>
    <source>
        <strain evidence="9 10">DSM 46744</strain>
    </source>
</reference>
<dbReference type="InterPro" id="IPR011009">
    <property type="entry name" value="Kinase-like_dom_sf"/>
</dbReference>
<evidence type="ECO:0000256" key="5">
    <source>
        <dbReference type="ARBA" id="ARBA00022777"/>
    </source>
</evidence>
<name>A0ABR9JMB4_9ACTN</name>
<accession>A0ABR9JMB4</accession>
<dbReference type="PANTHER" id="PTHR43289:SF6">
    <property type="entry name" value="SERINE_THREONINE-PROTEIN KINASE NEKL-3"/>
    <property type="match status" value="1"/>
</dbReference>
<evidence type="ECO:0000313" key="9">
    <source>
        <dbReference type="EMBL" id="MBE1531685.1"/>
    </source>
</evidence>
<sequence length="592" mass="60972">MSEWAVSGYTEVRELGAGAQGRVVLARHDESGTPVAIKYLFGSPDEADRERLRHEARMLGQADSPHVARLYRLVEGPDGAALIMEAIDGVSLKEILEREGALGPEASLAVLKGSLLGLSAAHALGVVHRDYKPANVVVPADGLSRLVDFGIATPAGQEAGGAGTPYYMAPEQWDRHTATPATDVYAATCVFVECATGRRPFTGNRAALMLAHRTGEIPVDTVPGPLRPLVARGMAKTPEERPAGASAFIEELEAVAVEAYGPDWEHTGVRALAAAAAALAALFPVAAALLPGAAAPGTGGAVAHGGQGAAAHSGQGATAATKGGGLKVALGIGAAACGTAAVIGAGTVVATQQDDEPERTRAAATPTRTAAIVPVRGCSRMVPNSNDPDGMSPQPEAPPAATVRLPPVVDLPDGAAVYYIGGGHLIGPANVECDGQVGASSGLHRIGDPLAGGGVYESFNWADFSVGAMHCRYFPDTGPATEHRASVPQCDADVPKRQELSGVGMRAAMTSGVAMGTDAPPSPYVAVSLAVLPGPEDPFKVIDCVMPWERRDLCGAALTYWLVRETTDAEPTEESLRRASTQIAAFVETIRR</sequence>
<dbReference type="InterPro" id="IPR008271">
    <property type="entry name" value="Ser/Thr_kinase_AS"/>
</dbReference>
<evidence type="ECO:0000256" key="6">
    <source>
        <dbReference type="ARBA" id="ARBA00022840"/>
    </source>
</evidence>
<evidence type="ECO:0000256" key="3">
    <source>
        <dbReference type="ARBA" id="ARBA00022679"/>
    </source>
</evidence>
<dbReference type="Pfam" id="PF00069">
    <property type="entry name" value="Pkinase"/>
    <property type="match status" value="1"/>
</dbReference>
<dbReference type="PROSITE" id="PS00108">
    <property type="entry name" value="PROTEIN_KINASE_ST"/>
    <property type="match status" value="1"/>
</dbReference>
<dbReference type="Proteomes" id="UP000627838">
    <property type="component" value="Unassembled WGS sequence"/>
</dbReference>
<proteinExistence type="predicted"/>
<dbReference type="RefSeq" id="WP_192758504.1">
    <property type="nucleotide sequence ID" value="NZ_JADBDZ010000001.1"/>
</dbReference>
<dbReference type="Gene3D" id="3.30.200.20">
    <property type="entry name" value="Phosphorylase Kinase, domain 1"/>
    <property type="match status" value="1"/>
</dbReference>
<evidence type="ECO:0000256" key="1">
    <source>
        <dbReference type="ARBA" id="ARBA00012513"/>
    </source>
</evidence>
<protein>
    <recommendedName>
        <fullName evidence="1">non-specific serine/threonine protein kinase</fullName>
        <ecNumber evidence="1">2.7.11.1</ecNumber>
    </recommendedName>
</protein>
<comment type="caution">
    <text evidence="9">The sequence shown here is derived from an EMBL/GenBank/DDBJ whole genome shotgun (WGS) entry which is preliminary data.</text>
</comment>
<keyword evidence="5" id="KW-0418">Kinase</keyword>
<keyword evidence="4" id="KW-0547">Nucleotide-binding</keyword>
<gene>
    <name evidence="9" type="ORF">H4W34_001518</name>
</gene>
<dbReference type="SUPFAM" id="SSF56112">
    <property type="entry name" value="Protein kinase-like (PK-like)"/>
    <property type="match status" value="1"/>
</dbReference>
<feature type="compositionally biased region" description="Low complexity" evidence="7">
    <location>
        <begin position="309"/>
        <end position="318"/>
    </location>
</feature>
<keyword evidence="10" id="KW-1185">Reference proteome</keyword>
<feature type="compositionally biased region" description="Gly residues" evidence="7">
    <location>
        <begin position="298"/>
        <end position="308"/>
    </location>
</feature>
<dbReference type="EC" id="2.7.11.1" evidence="1"/>
<feature type="region of interest" description="Disordered" evidence="7">
    <location>
        <begin position="298"/>
        <end position="318"/>
    </location>
</feature>
<keyword evidence="2" id="KW-0723">Serine/threonine-protein kinase</keyword>
<dbReference type="CDD" id="cd14014">
    <property type="entry name" value="STKc_PknB_like"/>
    <property type="match status" value="1"/>
</dbReference>
<evidence type="ECO:0000256" key="4">
    <source>
        <dbReference type="ARBA" id="ARBA00022741"/>
    </source>
</evidence>
<dbReference type="Gene3D" id="1.10.510.10">
    <property type="entry name" value="Transferase(Phosphotransferase) domain 1"/>
    <property type="match status" value="1"/>
</dbReference>
<dbReference type="PANTHER" id="PTHR43289">
    <property type="entry name" value="MITOGEN-ACTIVATED PROTEIN KINASE KINASE KINASE 20-RELATED"/>
    <property type="match status" value="1"/>
</dbReference>
<dbReference type="EMBL" id="JADBDZ010000001">
    <property type="protein sequence ID" value="MBE1531685.1"/>
    <property type="molecule type" value="Genomic_DNA"/>
</dbReference>
<evidence type="ECO:0000259" key="8">
    <source>
        <dbReference type="PROSITE" id="PS50011"/>
    </source>
</evidence>
<keyword evidence="6" id="KW-0067">ATP-binding</keyword>
<evidence type="ECO:0000313" key="10">
    <source>
        <dbReference type="Proteomes" id="UP000627838"/>
    </source>
</evidence>
<feature type="domain" description="Protein kinase" evidence="8">
    <location>
        <begin position="9"/>
        <end position="253"/>
    </location>
</feature>